<evidence type="ECO:0008006" key="4">
    <source>
        <dbReference type="Google" id="ProtNLM"/>
    </source>
</evidence>
<evidence type="ECO:0000256" key="1">
    <source>
        <dbReference type="SAM" id="Phobius"/>
    </source>
</evidence>
<proteinExistence type="predicted"/>
<evidence type="ECO:0000313" key="2">
    <source>
        <dbReference type="EMBL" id="PCI29364.1"/>
    </source>
</evidence>
<keyword evidence="1" id="KW-1133">Transmembrane helix</keyword>
<name>A0A2A4T7L6_9DELT</name>
<sequence length="462" mass="53159">MKTPNKQKKFFALFPAFNISIFTLYLLNFDSPSKVLFIGVAALLGLSLLSTVAFFLPGRLFLYFGNGHLSLSMILLFFLIFEGILLVSPNLIPSQIRMFIATENIGKAREKMVNYLDESPFVKFAPNTVIRSQGVRGTKDQFVYQWKTDHKGYKNTTKISERRQIDYVAIGDSFTEGMGVATDKTWTAVLSQKGFPTYNLGVQGYAPIQLEGSLRKHGLDLKPKYVIIGYCGTTFERESVFFNIDQVKKKKEFTGGIESINRFSHLREIKAQARTFTSAFYELTRRTIFKQIEENKFKVKDAAEVIHPRLKKYTYQIDLVGNRPQLMELVENESKEWLSALQAFKNIIEMSRDIGAEVLFVYLPHRGEVYYKKATGKEPPEKHMEKLEIEAFKRFADQNSIAFLDLTKRMVDYVEKLSDEVPLSKYPYLEMDGHMSDTGHFLVAEEIESYLRKKGNTPRINQ</sequence>
<dbReference type="Proteomes" id="UP000218113">
    <property type="component" value="Unassembled WGS sequence"/>
</dbReference>
<evidence type="ECO:0000313" key="3">
    <source>
        <dbReference type="Proteomes" id="UP000218113"/>
    </source>
</evidence>
<comment type="caution">
    <text evidence="2">The sequence shown here is derived from an EMBL/GenBank/DDBJ whole genome shotgun (WGS) entry which is preliminary data.</text>
</comment>
<dbReference type="EMBL" id="NVSR01000015">
    <property type="protein sequence ID" value="PCI29364.1"/>
    <property type="molecule type" value="Genomic_DNA"/>
</dbReference>
<dbReference type="AlphaFoldDB" id="A0A2A4T7L6"/>
<dbReference type="SUPFAM" id="SSF52266">
    <property type="entry name" value="SGNH hydrolase"/>
    <property type="match status" value="1"/>
</dbReference>
<keyword evidence="1" id="KW-0812">Transmembrane</keyword>
<dbReference type="Gene3D" id="3.40.50.1110">
    <property type="entry name" value="SGNH hydrolase"/>
    <property type="match status" value="2"/>
</dbReference>
<protein>
    <recommendedName>
        <fullName evidence="4">SGNH hydrolase-type esterase domain-containing protein</fullName>
    </recommendedName>
</protein>
<dbReference type="InterPro" id="IPR036514">
    <property type="entry name" value="SGNH_hydro_sf"/>
</dbReference>
<gene>
    <name evidence="2" type="ORF">COB67_04215</name>
</gene>
<feature type="transmembrane region" description="Helical" evidence="1">
    <location>
        <begin position="68"/>
        <end position="87"/>
    </location>
</feature>
<accession>A0A2A4T7L6</accession>
<organism evidence="2 3">
    <name type="scientific">SAR324 cluster bacterium</name>
    <dbReference type="NCBI Taxonomy" id="2024889"/>
    <lineage>
        <taxon>Bacteria</taxon>
        <taxon>Deltaproteobacteria</taxon>
        <taxon>SAR324 cluster</taxon>
    </lineage>
</organism>
<reference evidence="3" key="1">
    <citation type="submission" date="2017-08" db="EMBL/GenBank/DDBJ databases">
        <title>A dynamic microbial community with high functional redundancy inhabits the cold, oxic subseafloor aquifer.</title>
        <authorList>
            <person name="Tully B.J."/>
            <person name="Wheat C.G."/>
            <person name="Glazer B.T."/>
            <person name="Huber J.A."/>
        </authorList>
    </citation>
    <scope>NUCLEOTIDE SEQUENCE [LARGE SCALE GENOMIC DNA]</scope>
</reference>
<feature type="transmembrane region" description="Helical" evidence="1">
    <location>
        <begin position="35"/>
        <end position="56"/>
    </location>
</feature>
<keyword evidence="1" id="KW-0472">Membrane</keyword>
<feature type="transmembrane region" description="Helical" evidence="1">
    <location>
        <begin position="12"/>
        <end position="29"/>
    </location>
</feature>